<dbReference type="Proteomes" id="UP000030765">
    <property type="component" value="Unassembled WGS sequence"/>
</dbReference>
<gene>
    <name evidence="2" type="ORF">ZHAS_00018488</name>
</gene>
<feature type="region of interest" description="Disordered" evidence="1">
    <location>
        <begin position="1"/>
        <end position="20"/>
    </location>
</feature>
<dbReference type="EMBL" id="KE525348">
    <property type="protein sequence ID" value="KFB50456.1"/>
    <property type="molecule type" value="Genomic_DNA"/>
</dbReference>
<dbReference type="VEuPathDB" id="VectorBase:ASIC018488"/>
<evidence type="ECO:0000313" key="2">
    <source>
        <dbReference type="EMBL" id="KFB50456.1"/>
    </source>
</evidence>
<accession>A0A084WJR2</accession>
<dbReference type="EMBL" id="ATLV01024046">
    <property type="status" value="NOT_ANNOTATED_CDS"/>
    <property type="molecule type" value="Genomic_DNA"/>
</dbReference>
<reference evidence="2 4" key="1">
    <citation type="journal article" date="2014" name="BMC Genomics">
        <title>Genome sequence of Anopheles sinensis provides insight into genetics basis of mosquito competence for malaria parasites.</title>
        <authorList>
            <person name="Zhou D."/>
            <person name="Zhang D."/>
            <person name="Ding G."/>
            <person name="Shi L."/>
            <person name="Hou Q."/>
            <person name="Ye Y."/>
            <person name="Xu Y."/>
            <person name="Zhou H."/>
            <person name="Xiong C."/>
            <person name="Li S."/>
            <person name="Yu J."/>
            <person name="Hong S."/>
            <person name="Yu X."/>
            <person name="Zou P."/>
            <person name="Chen C."/>
            <person name="Chang X."/>
            <person name="Wang W."/>
            <person name="Lv Y."/>
            <person name="Sun Y."/>
            <person name="Ma L."/>
            <person name="Shen B."/>
            <person name="Zhu C."/>
        </authorList>
    </citation>
    <scope>NUCLEOTIDE SEQUENCE [LARGE SCALE GENOMIC DNA]</scope>
</reference>
<evidence type="ECO:0000313" key="3">
    <source>
        <dbReference type="EnsemblMetazoa" id="ASIC018488-PA"/>
    </source>
</evidence>
<dbReference type="EnsemblMetazoa" id="ASIC018488-RA">
    <property type="protein sequence ID" value="ASIC018488-PA"/>
    <property type="gene ID" value="ASIC018488"/>
</dbReference>
<protein>
    <submittedName>
        <fullName evidence="2 3">Uncharacterized protein</fullName>
    </submittedName>
</protein>
<proteinExistence type="predicted"/>
<keyword evidence="4" id="KW-1185">Reference proteome</keyword>
<name>A0A084WJR2_ANOSI</name>
<organism evidence="2">
    <name type="scientific">Anopheles sinensis</name>
    <name type="common">Mosquito</name>
    <dbReference type="NCBI Taxonomy" id="74873"/>
    <lineage>
        <taxon>Eukaryota</taxon>
        <taxon>Metazoa</taxon>
        <taxon>Ecdysozoa</taxon>
        <taxon>Arthropoda</taxon>
        <taxon>Hexapoda</taxon>
        <taxon>Insecta</taxon>
        <taxon>Pterygota</taxon>
        <taxon>Neoptera</taxon>
        <taxon>Endopterygota</taxon>
        <taxon>Diptera</taxon>
        <taxon>Nematocera</taxon>
        <taxon>Culicoidea</taxon>
        <taxon>Culicidae</taxon>
        <taxon>Anophelinae</taxon>
        <taxon>Anopheles</taxon>
    </lineage>
</organism>
<dbReference type="AlphaFoldDB" id="A0A084WJR2"/>
<evidence type="ECO:0000313" key="4">
    <source>
        <dbReference type="Proteomes" id="UP000030765"/>
    </source>
</evidence>
<reference evidence="3" key="2">
    <citation type="submission" date="2020-05" db="UniProtKB">
        <authorList>
            <consortium name="EnsemblMetazoa"/>
        </authorList>
    </citation>
    <scope>IDENTIFICATION</scope>
</reference>
<evidence type="ECO:0000256" key="1">
    <source>
        <dbReference type="SAM" id="MobiDB-lite"/>
    </source>
</evidence>
<sequence>MVRKAGNKKRPRSPSREEAVRRSVFVEVQKNSVRSIHFSSLEFGRCRNCLDEVGEWVG</sequence>
<feature type="compositionally biased region" description="Basic residues" evidence="1">
    <location>
        <begin position="1"/>
        <end position="13"/>
    </location>
</feature>